<organism evidence="3">
    <name type="scientific">Vannella robusta</name>
    <dbReference type="NCBI Taxonomy" id="1487602"/>
    <lineage>
        <taxon>Eukaryota</taxon>
        <taxon>Amoebozoa</taxon>
        <taxon>Discosea</taxon>
        <taxon>Flabellinia</taxon>
        <taxon>Vannellidae</taxon>
        <taxon>Vannella</taxon>
    </lineage>
</organism>
<dbReference type="InterPro" id="IPR035940">
    <property type="entry name" value="CAP_sf"/>
</dbReference>
<evidence type="ECO:0000313" key="3">
    <source>
        <dbReference type="EMBL" id="CAE2225842.1"/>
    </source>
</evidence>
<feature type="domain" description="SCP" evidence="2">
    <location>
        <begin position="248"/>
        <end position="366"/>
    </location>
</feature>
<name>A0A7S4ID92_9EUKA</name>
<gene>
    <name evidence="3" type="ORF">VSP0166_LOCUS11063</name>
</gene>
<feature type="region of interest" description="Disordered" evidence="1">
    <location>
        <begin position="135"/>
        <end position="189"/>
    </location>
</feature>
<protein>
    <recommendedName>
        <fullName evidence="2">SCP domain-containing protein</fullName>
    </recommendedName>
</protein>
<evidence type="ECO:0000259" key="2">
    <source>
        <dbReference type="Pfam" id="PF00188"/>
    </source>
</evidence>
<dbReference type="CDD" id="cd05379">
    <property type="entry name" value="CAP_bacterial"/>
    <property type="match status" value="1"/>
</dbReference>
<feature type="compositionally biased region" description="Polar residues" evidence="1">
    <location>
        <begin position="161"/>
        <end position="172"/>
    </location>
</feature>
<accession>A0A7S4ID92</accession>
<dbReference type="PANTHER" id="PTHR31157">
    <property type="entry name" value="SCP DOMAIN-CONTAINING PROTEIN"/>
    <property type="match status" value="1"/>
</dbReference>
<reference evidence="3" key="1">
    <citation type="submission" date="2021-01" db="EMBL/GenBank/DDBJ databases">
        <authorList>
            <person name="Corre E."/>
            <person name="Pelletier E."/>
            <person name="Niang G."/>
            <person name="Scheremetjew M."/>
            <person name="Finn R."/>
            <person name="Kale V."/>
            <person name="Holt S."/>
            <person name="Cochrane G."/>
            <person name="Meng A."/>
            <person name="Brown T."/>
            <person name="Cohen L."/>
        </authorList>
    </citation>
    <scope>NUCLEOTIDE SEQUENCE</scope>
    <source>
        <strain evidence="3">DIVA3 518/3/11/1/6</strain>
    </source>
</reference>
<sequence length="370" mass="41410">MSSYFPSPFTFLPSYDDLVTFGVVDRAGKQLPTYDEVIERKERNLSTVGSQPIPTLLTDDGELIFALSPICTNDITYIPLYDTFHELSGQALQANSPIKLEKQEIPEYTDPLPPADVLIVDNIPQQVPIDLKKPAEPASNHIQSEVVNTPEDTPLPDTEVNENLQNDSSQVNSKKTSKKDKDKAQKKKKGFRSRVGTFLKDARELFDFNLVTPVSSSQIHVYKPGNAPARKKITLTDEELYCSAQECLELSNQFRVENDLPGDMKWSEELYFLACEHSMNMSEKIVSFGHDGFKERVKNFPFTSYKSAENVFMCKGMKTDTIAKAAVDGWISSPGHRANLLGKGFNICSIGVSQSADGYYYFTQLFAQIG</sequence>
<dbReference type="Pfam" id="PF00188">
    <property type="entry name" value="CAP"/>
    <property type="match status" value="1"/>
</dbReference>
<evidence type="ECO:0000256" key="1">
    <source>
        <dbReference type="SAM" id="MobiDB-lite"/>
    </source>
</evidence>
<dbReference type="EMBL" id="HBKP01015611">
    <property type="protein sequence ID" value="CAE2225842.1"/>
    <property type="molecule type" value="Transcribed_RNA"/>
</dbReference>
<feature type="compositionally biased region" description="Polar residues" evidence="1">
    <location>
        <begin position="140"/>
        <end position="151"/>
    </location>
</feature>
<dbReference type="PANTHER" id="PTHR31157:SF30">
    <property type="entry name" value="SCP DOMAIN-CONTAINING PROTEIN"/>
    <property type="match status" value="1"/>
</dbReference>
<proteinExistence type="predicted"/>
<dbReference type="InterPro" id="IPR014044">
    <property type="entry name" value="CAP_dom"/>
</dbReference>
<dbReference type="AlphaFoldDB" id="A0A7S4ID92"/>
<dbReference type="SUPFAM" id="SSF55797">
    <property type="entry name" value="PR-1-like"/>
    <property type="match status" value="1"/>
</dbReference>
<dbReference type="Gene3D" id="3.40.33.10">
    <property type="entry name" value="CAP"/>
    <property type="match status" value="1"/>
</dbReference>